<feature type="compositionally biased region" description="Low complexity" evidence="1">
    <location>
        <begin position="36"/>
        <end position="59"/>
    </location>
</feature>
<evidence type="ECO:0008006" key="4">
    <source>
        <dbReference type="Google" id="ProtNLM"/>
    </source>
</evidence>
<gene>
    <name evidence="2" type="ORF">FQN05_10535</name>
</gene>
<dbReference type="Proteomes" id="UP000320648">
    <property type="component" value="Unassembled WGS sequence"/>
</dbReference>
<organism evidence="2 3">
    <name type="scientific">Corynebacterium aurimucosum</name>
    <dbReference type="NCBI Taxonomy" id="169292"/>
    <lineage>
        <taxon>Bacteria</taxon>
        <taxon>Bacillati</taxon>
        <taxon>Actinomycetota</taxon>
        <taxon>Actinomycetes</taxon>
        <taxon>Mycobacteriales</taxon>
        <taxon>Corynebacteriaceae</taxon>
        <taxon>Corynebacterium</taxon>
    </lineage>
</organism>
<dbReference type="Gene3D" id="2.180.10.10">
    <property type="entry name" value="RHS repeat-associated core"/>
    <property type="match status" value="1"/>
</dbReference>
<dbReference type="NCBIfam" id="TIGR03696">
    <property type="entry name" value="Rhs_assc_core"/>
    <property type="match status" value="1"/>
</dbReference>
<evidence type="ECO:0000313" key="3">
    <source>
        <dbReference type="Proteomes" id="UP000320648"/>
    </source>
</evidence>
<dbReference type="InterPro" id="IPR022385">
    <property type="entry name" value="Rhs_assc_core"/>
</dbReference>
<feature type="region of interest" description="Disordered" evidence="1">
    <location>
        <begin position="171"/>
        <end position="194"/>
    </location>
</feature>
<reference evidence="2 3" key="1">
    <citation type="submission" date="2019-07" db="EMBL/GenBank/DDBJ databases">
        <title>Draft genome of C. aurimucosum strain 15-4290.</title>
        <authorList>
            <person name="Pacheco L.G.C."/>
            <person name="Aguiar E.R.G.R."/>
            <person name="Navas J."/>
            <person name="Santos C.S."/>
            <person name="Rocha D.J.P.G."/>
        </authorList>
    </citation>
    <scope>NUCLEOTIDE SEQUENCE [LARGE SCALE GENOMIC DNA]</scope>
    <source>
        <strain evidence="2 3">15-4290</strain>
    </source>
</reference>
<protein>
    <recommendedName>
        <fullName evidence="4">RHS repeat-associated core domain-containing protein</fullName>
    </recommendedName>
</protein>
<sequence length="194" mass="21127">MTMLGVWCAPSPSAYPANPWCTNSSTPPMNNPSVLSPPTTNTSGGATSTTPMDAASPRKPSTPPPTTPAKPLRMVVATQKTISATLIRSTRHWSMPSSLVTDLTGSPQELIHPTTGNIVGTARHSLYGTRTWTGDETSPLLFAGQYLDDESGWAYNRFRYYHPDAGIYNAQDPPRCCPTHSQRTRLRRPRSELA</sequence>
<proteinExistence type="predicted"/>
<name>A0A558IKK3_9CORY</name>
<feature type="compositionally biased region" description="Polar residues" evidence="1">
    <location>
        <begin position="20"/>
        <end position="34"/>
    </location>
</feature>
<feature type="region of interest" description="Disordered" evidence="1">
    <location>
        <begin position="12"/>
        <end position="70"/>
    </location>
</feature>
<evidence type="ECO:0000313" key="2">
    <source>
        <dbReference type="EMBL" id="TVU81886.1"/>
    </source>
</evidence>
<dbReference type="EMBL" id="VMTX01000015">
    <property type="protein sequence ID" value="TVU81886.1"/>
    <property type="molecule type" value="Genomic_DNA"/>
</dbReference>
<dbReference type="AlphaFoldDB" id="A0A558IKK3"/>
<comment type="caution">
    <text evidence="2">The sequence shown here is derived from an EMBL/GenBank/DDBJ whole genome shotgun (WGS) entry which is preliminary data.</text>
</comment>
<accession>A0A558IKK3</accession>
<evidence type="ECO:0000256" key="1">
    <source>
        <dbReference type="SAM" id="MobiDB-lite"/>
    </source>
</evidence>